<feature type="domain" description="Methyl-accepting transducer" evidence="3">
    <location>
        <begin position="1"/>
        <end position="169"/>
    </location>
</feature>
<dbReference type="Pfam" id="PF00015">
    <property type="entry name" value="MCPsignal"/>
    <property type="match status" value="1"/>
</dbReference>
<dbReference type="EMBL" id="AP024819">
    <property type="protein sequence ID" value="BCZ19086.1"/>
    <property type="molecule type" value="Genomic_DNA"/>
</dbReference>
<dbReference type="PROSITE" id="PS50111">
    <property type="entry name" value="CHEMOTAXIS_TRANSDUC_2"/>
    <property type="match status" value="1"/>
</dbReference>
<dbReference type="Gene3D" id="1.10.287.950">
    <property type="entry name" value="Methyl-accepting chemotaxis protein"/>
    <property type="match status" value="1"/>
</dbReference>
<evidence type="ECO:0000256" key="2">
    <source>
        <dbReference type="PROSITE-ProRule" id="PRU00284"/>
    </source>
</evidence>
<organism evidence="4 5">
    <name type="scientific">Helicobacter gastrofelis</name>
    <dbReference type="NCBI Taxonomy" id="2849642"/>
    <lineage>
        <taxon>Bacteria</taxon>
        <taxon>Pseudomonadati</taxon>
        <taxon>Campylobacterota</taxon>
        <taxon>Epsilonproteobacteria</taxon>
        <taxon>Campylobacterales</taxon>
        <taxon>Helicobacteraceae</taxon>
        <taxon>Helicobacter</taxon>
    </lineage>
</organism>
<dbReference type="PANTHER" id="PTHR32089">
    <property type="entry name" value="METHYL-ACCEPTING CHEMOTAXIS PROTEIN MCPB"/>
    <property type="match status" value="1"/>
</dbReference>
<evidence type="ECO:0000256" key="1">
    <source>
        <dbReference type="ARBA" id="ARBA00023224"/>
    </source>
</evidence>
<dbReference type="SUPFAM" id="SSF58104">
    <property type="entry name" value="Methyl-accepting chemotaxis protein (MCP) signaling domain"/>
    <property type="match status" value="1"/>
</dbReference>
<evidence type="ECO:0000313" key="5">
    <source>
        <dbReference type="Proteomes" id="UP000826146"/>
    </source>
</evidence>
<dbReference type="SMART" id="SM00283">
    <property type="entry name" value="MA"/>
    <property type="match status" value="1"/>
</dbReference>
<dbReference type="Proteomes" id="UP000826146">
    <property type="component" value="Chromosome"/>
</dbReference>
<gene>
    <name evidence="4" type="ORF">NHP190012_07280</name>
</gene>
<dbReference type="PANTHER" id="PTHR32089:SF112">
    <property type="entry name" value="LYSOZYME-LIKE PROTEIN-RELATED"/>
    <property type="match status" value="1"/>
</dbReference>
<name>A0ABM7SHR8_9HELI</name>
<keyword evidence="5" id="KW-1185">Reference proteome</keyword>
<evidence type="ECO:0000259" key="3">
    <source>
        <dbReference type="PROSITE" id="PS50111"/>
    </source>
</evidence>
<evidence type="ECO:0000313" key="4">
    <source>
        <dbReference type="EMBL" id="BCZ19086.1"/>
    </source>
</evidence>
<reference evidence="4 5" key="1">
    <citation type="submission" date="2021-07" db="EMBL/GenBank/DDBJ databases">
        <title>Novel Helicobacter sp. Isolated from a cat.</title>
        <authorList>
            <person name="Rimbara E."/>
            <person name="Suzuki M."/>
        </authorList>
    </citation>
    <scope>NUCLEOTIDE SEQUENCE [LARGE SCALE GENOMIC DNA]</scope>
    <source>
        <strain evidence="5">NHP19-012</strain>
    </source>
</reference>
<protein>
    <recommendedName>
        <fullName evidence="3">Methyl-accepting transducer domain-containing protein</fullName>
    </recommendedName>
</protein>
<proteinExistence type="predicted"/>
<sequence length="169" mass="17987">MTLSLIKENQQLTSDGNDMIKKTADNIQNVASTMKNNVQLVDTLSAQSNSISSITQTIKDIADQINLLALNAAIEAARAGEHGRGFAVVADEVRKLAERTGKSVTEIAAIISSIKEITAQVVVNINTGTEEAEKTAELSYETRDLIEKIKAASDRVAQGMGVSSAISVK</sequence>
<keyword evidence="1 2" id="KW-0807">Transducer</keyword>
<accession>A0ABM7SHR8</accession>
<dbReference type="InterPro" id="IPR004089">
    <property type="entry name" value="MCPsignal_dom"/>
</dbReference>